<protein>
    <submittedName>
        <fullName evidence="1">Uncharacterized protein</fullName>
    </submittedName>
</protein>
<evidence type="ECO:0000313" key="2">
    <source>
        <dbReference type="Proteomes" id="UP000429607"/>
    </source>
</evidence>
<dbReference type="AlphaFoldDB" id="A0A6A3HYZ7"/>
<comment type="caution">
    <text evidence="1">The sequence shown here is derived from an EMBL/GenBank/DDBJ whole genome shotgun (WGS) entry which is preliminary data.</text>
</comment>
<proteinExistence type="predicted"/>
<dbReference type="EMBL" id="QXFV01003886">
    <property type="protein sequence ID" value="KAE8973163.1"/>
    <property type="molecule type" value="Genomic_DNA"/>
</dbReference>
<sequence length="169" mass="19482">MAGEKEDPFVAALGQRWGFLASWWTALKPCIEYEAYANGNTGEYVWDARDIVLEVTMPTRRGPRKDEETFRRDFQKVQEALALITAVEHADYHAYDYILTKHCRSVRGRYGEELDEVKIGTRFLLDLDMASHETQTDEGAITYDLVRFCGTHQREHPSEEYLTALSQIA</sequence>
<reference evidence="1 2" key="1">
    <citation type="submission" date="2018-09" db="EMBL/GenBank/DDBJ databases">
        <title>Genomic investigation of the strawberry pathogen Phytophthora fragariae indicates pathogenicity is determined by transcriptional variation in three key races.</title>
        <authorList>
            <person name="Adams T.M."/>
            <person name="Armitage A.D."/>
            <person name="Sobczyk M.K."/>
            <person name="Bates H.J."/>
            <person name="Dunwell J.M."/>
            <person name="Nellist C.F."/>
            <person name="Harrison R.J."/>
        </authorList>
    </citation>
    <scope>NUCLEOTIDE SEQUENCE [LARGE SCALE GENOMIC DNA]</scope>
    <source>
        <strain evidence="1 2">SCRP249</strain>
    </source>
</reference>
<feature type="non-terminal residue" evidence="1">
    <location>
        <position position="169"/>
    </location>
</feature>
<dbReference type="Proteomes" id="UP000429607">
    <property type="component" value="Unassembled WGS sequence"/>
</dbReference>
<accession>A0A6A3HYZ7</accession>
<organism evidence="1 2">
    <name type="scientific">Phytophthora rubi</name>
    <dbReference type="NCBI Taxonomy" id="129364"/>
    <lineage>
        <taxon>Eukaryota</taxon>
        <taxon>Sar</taxon>
        <taxon>Stramenopiles</taxon>
        <taxon>Oomycota</taxon>
        <taxon>Peronosporomycetes</taxon>
        <taxon>Peronosporales</taxon>
        <taxon>Peronosporaceae</taxon>
        <taxon>Phytophthora</taxon>
    </lineage>
</organism>
<evidence type="ECO:0000313" key="1">
    <source>
        <dbReference type="EMBL" id="KAE8973163.1"/>
    </source>
</evidence>
<name>A0A6A3HYZ7_9STRA</name>
<gene>
    <name evidence="1" type="ORF">PR001_g26396</name>
</gene>